<dbReference type="RefSeq" id="WP_380020113.1">
    <property type="nucleotide sequence ID" value="NZ_JBHSHD010000007.1"/>
</dbReference>
<evidence type="ECO:0000313" key="4">
    <source>
        <dbReference type="Proteomes" id="UP001595886"/>
    </source>
</evidence>
<sequence>MSTEHHRRASIEREWERQERALDEERRGLPSAGEDARLLRYRQLARALRQPLDETLPADFASRVVQHVEAEAAAAEERDRRFERGLIGVLVALFGLAVGTTIAVIGLGWLQTLAPVARLLANPWLFALLACVGVSRLFEGWRGHLR</sequence>
<protein>
    <submittedName>
        <fullName evidence="3">Uncharacterized protein</fullName>
    </submittedName>
</protein>
<keyword evidence="2" id="KW-0812">Transmembrane</keyword>
<comment type="caution">
    <text evidence="3">The sequence shown here is derived from an EMBL/GenBank/DDBJ whole genome shotgun (WGS) entry which is preliminary data.</text>
</comment>
<keyword evidence="2" id="KW-1133">Transmembrane helix</keyword>
<dbReference type="EMBL" id="JBHSHD010000007">
    <property type="protein sequence ID" value="MFC4820273.1"/>
    <property type="molecule type" value="Genomic_DNA"/>
</dbReference>
<feature type="transmembrane region" description="Helical" evidence="2">
    <location>
        <begin position="86"/>
        <end position="110"/>
    </location>
</feature>
<accession>A0ABV9QU32</accession>
<keyword evidence="4" id="KW-1185">Reference proteome</keyword>
<name>A0ABV9QU32_9GAMM</name>
<keyword evidence="2" id="KW-0472">Membrane</keyword>
<gene>
    <name evidence="3" type="ORF">ACFO6Q_08050</name>
</gene>
<organism evidence="3 4">
    <name type="scientific">Dokdonella ginsengisoli</name>
    <dbReference type="NCBI Taxonomy" id="363846"/>
    <lineage>
        <taxon>Bacteria</taxon>
        <taxon>Pseudomonadati</taxon>
        <taxon>Pseudomonadota</taxon>
        <taxon>Gammaproteobacteria</taxon>
        <taxon>Lysobacterales</taxon>
        <taxon>Rhodanobacteraceae</taxon>
        <taxon>Dokdonella</taxon>
    </lineage>
</organism>
<feature type="region of interest" description="Disordered" evidence="1">
    <location>
        <begin position="1"/>
        <end position="28"/>
    </location>
</feature>
<feature type="compositionally biased region" description="Basic and acidic residues" evidence="1">
    <location>
        <begin position="9"/>
        <end position="28"/>
    </location>
</feature>
<evidence type="ECO:0000256" key="2">
    <source>
        <dbReference type="SAM" id="Phobius"/>
    </source>
</evidence>
<reference evidence="4" key="1">
    <citation type="journal article" date="2019" name="Int. J. Syst. Evol. Microbiol.">
        <title>The Global Catalogue of Microorganisms (GCM) 10K type strain sequencing project: providing services to taxonomists for standard genome sequencing and annotation.</title>
        <authorList>
            <consortium name="The Broad Institute Genomics Platform"/>
            <consortium name="The Broad Institute Genome Sequencing Center for Infectious Disease"/>
            <person name="Wu L."/>
            <person name="Ma J."/>
        </authorList>
    </citation>
    <scope>NUCLEOTIDE SEQUENCE [LARGE SCALE GENOMIC DNA]</scope>
    <source>
        <strain evidence="4">CCUG 30340</strain>
    </source>
</reference>
<dbReference type="Proteomes" id="UP001595886">
    <property type="component" value="Unassembled WGS sequence"/>
</dbReference>
<feature type="transmembrane region" description="Helical" evidence="2">
    <location>
        <begin position="116"/>
        <end position="138"/>
    </location>
</feature>
<proteinExistence type="predicted"/>
<evidence type="ECO:0000256" key="1">
    <source>
        <dbReference type="SAM" id="MobiDB-lite"/>
    </source>
</evidence>
<evidence type="ECO:0000313" key="3">
    <source>
        <dbReference type="EMBL" id="MFC4820273.1"/>
    </source>
</evidence>